<dbReference type="GO" id="GO:0016020">
    <property type="term" value="C:membrane"/>
    <property type="evidence" value="ECO:0007669"/>
    <property type="project" value="InterPro"/>
</dbReference>
<evidence type="ECO:0000313" key="4">
    <source>
        <dbReference type="Proteomes" id="UP000236732"/>
    </source>
</evidence>
<dbReference type="PANTHER" id="PTHR47755">
    <property type="entry name" value="CELL DIVISION PROTEIN FTSX"/>
    <property type="match status" value="1"/>
</dbReference>
<reference evidence="3 4" key="1">
    <citation type="submission" date="2016-10" db="EMBL/GenBank/DDBJ databases">
        <authorList>
            <person name="de Groot N.N."/>
        </authorList>
    </citation>
    <scope>NUCLEOTIDE SEQUENCE [LARGE SCALE GENOMIC DNA]</scope>
    <source>
        <strain evidence="3 4">CGMCC 4.7037</strain>
    </source>
</reference>
<keyword evidence="1" id="KW-0472">Membrane</keyword>
<dbReference type="PANTHER" id="PTHR47755:SF1">
    <property type="entry name" value="CELL DIVISION PROTEIN FTSX"/>
    <property type="match status" value="1"/>
</dbReference>
<feature type="domain" description="FtsX extracellular" evidence="2">
    <location>
        <begin position="222"/>
        <end position="312"/>
    </location>
</feature>
<dbReference type="EMBL" id="FNVT01000004">
    <property type="protein sequence ID" value="SEG80066.1"/>
    <property type="molecule type" value="Genomic_DNA"/>
</dbReference>
<gene>
    <name evidence="3" type="ORF">SAMN05444920_104793</name>
</gene>
<dbReference type="AlphaFoldDB" id="A0A1H6D616"/>
<keyword evidence="1" id="KW-1133">Transmembrane helix</keyword>
<keyword evidence="1" id="KW-0812">Transmembrane</keyword>
<proteinExistence type="predicted"/>
<dbReference type="Gene3D" id="3.30.70.3040">
    <property type="match status" value="2"/>
</dbReference>
<dbReference type="GO" id="GO:0051301">
    <property type="term" value="P:cell division"/>
    <property type="evidence" value="ECO:0007669"/>
    <property type="project" value="InterPro"/>
</dbReference>
<name>A0A1H6D616_9ACTN</name>
<dbReference type="InterPro" id="IPR040690">
    <property type="entry name" value="FtsX_ECD"/>
</dbReference>
<feature type="domain" description="FtsX extracellular" evidence="2">
    <location>
        <begin position="81"/>
        <end position="184"/>
    </location>
</feature>
<feature type="transmembrane region" description="Helical" evidence="1">
    <location>
        <begin position="39"/>
        <end position="61"/>
    </location>
</feature>
<dbReference type="InterPro" id="IPR004513">
    <property type="entry name" value="FtsX"/>
</dbReference>
<evidence type="ECO:0000259" key="2">
    <source>
        <dbReference type="Pfam" id="PF18075"/>
    </source>
</evidence>
<organism evidence="3 4">
    <name type="scientific">Nonomuraea solani</name>
    <dbReference type="NCBI Taxonomy" id="1144553"/>
    <lineage>
        <taxon>Bacteria</taxon>
        <taxon>Bacillati</taxon>
        <taxon>Actinomycetota</taxon>
        <taxon>Actinomycetes</taxon>
        <taxon>Streptosporangiales</taxon>
        <taxon>Streptosporangiaceae</taxon>
        <taxon>Nonomuraea</taxon>
    </lineage>
</organism>
<sequence length="343" mass="37364">MNSPVEDRLREALSEAGAAVDTSVLKPLRAPERRFRMDLRWVAVPVVVMLAGAATAAALGARSDDEDRATAVSPPTTVTAKVSVFLCTGSDLGMPPCKAGAATPQQTKTIERALRELPQVERMFFVSRTSAYEDFRKKYAANKVLVDHVKVTDLPPLFSLQLKRGADSKQIQTSVGRMAGVREVVDHAAAAAVRPEKPKWHLNVFLCGSKGPEQPPCAGRKKNGAEGKAITSGERVALEELIIETPGVEEFVFETQAEAYKNFKESFAKNKELVDATRLGDMPQSFRIRLKKGTEWSDLAGELKKQPGVAQVISGICRADLHSLSVDYGLEPLPEEKVCPVIK</sequence>
<evidence type="ECO:0000256" key="1">
    <source>
        <dbReference type="SAM" id="Phobius"/>
    </source>
</evidence>
<dbReference type="Pfam" id="PF18075">
    <property type="entry name" value="FtsX_ECD"/>
    <property type="match status" value="2"/>
</dbReference>
<dbReference type="Proteomes" id="UP000236732">
    <property type="component" value="Unassembled WGS sequence"/>
</dbReference>
<accession>A0A1H6D616</accession>
<keyword evidence="4" id="KW-1185">Reference proteome</keyword>
<protein>
    <recommendedName>
        <fullName evidence="2">FtsX extracellular domain-containing protein</fullName>
    </recommendedName>
</protein>
<evidence type="ECO:0000313" key="3">
    <source>
        <dbReference type="EMBL" id="SEG80066.1"/>
    </source>
</evidence>